<feature type="domain" description="FAD dependent oxidoreductase" evidence="1">
    <location>
        <begin position="21"/>
        <end position="374"/>
    </location>
</feature>
<reference evidence="4" key="2">
    <citation type="submission" date="2016-11" db="EMBL/GenBank/DDBJ databases">
        <authorList>
            <person name="Varghese N."/>
            <person name="Submissions S."/>
        </authorList>
    </citation>
    <scope>NUCLEOTIDE SEQUENCE [LARGE SCALE GENOMIC DNA]</scope>
    <source>
        <strain evidence="4">DSM 19859</strain>
    </source>
</reference>
<dbReference type="PANTHER" id="PTHR13847:SF281">
    <property type="entry name" value="FAD DEPENDENT OXIDOREDUCTASE DOMAIN-CONTAINING PROTEIN"/>
    <property type="match status" value="1"/>
</dbReference>
<gene>
    <name evidence="2" type="ORF">DSM01_273</name>
    <name evidence="3" type="ORF">SAMN04487999_0980</name>
</gene>
<reference evidence="3" key="1">
    <citation type="submission" date="2016-11" db="EMBL/GenBank/DDBJ databases">
        <authorList>
            <person name="Jaros S."/>
            <person name="Januszkiewicz K."/>
            <person name="Wedrychowicz H."/>
        </authorList>
    </citation>
    <scope>NUCLEOTIDE SEQUENCE [LARGE SCALE GENOMIC DNA]</scope>
    <source>
        <strain evidence="3">DSM 19859</strain>
    </source>
</reference>
<keyword evidence="5" id="KW-1185">Reference proteome</keyword>
<dbReference type="Proteomes" id="UP000290037">
    <property type="component" value="Unassembled WGS sequence"/>
</dbReference>
<accession>A0A1M5W0F5</accession>
<dbReference type="EMBL" id="FQXT01000002">
    <property type="protein sequence ID" value="SHH80694.1"/>
    <property type="molecule type" value="Genomic_DNA"/>
</dbReference>
<name>A0A1M5W0F5_9FLAO</name>
<dbReference type="PANTHER" id="PTHR13847">
    <property type="entry name" value="SARCOSINE DEHYDROGENASE-RELATED"/>
    <property type="match status" value="1"/>
</dbReference>
<dbReference type="GO" id="GO:0005737">
    <property type="term" value="C:cytoplasm"/>
    <property type="evidence" value="ECO:0007669"/>
    <property type="project" value="TreeGrafter"/>
</dbReference>
<dbReference type="AlphaFoldDB" id="A0A1M5W0F5"/>
<proteinExistence type="predicted"/>
<dbReference type="Gene3D" id="3.50.50.60">
    <property type="entry name" value="FAD/NAD(P)-binding domain"/>
    <property type="match status" value="1"/>
</dbReference>
<evidence type="ECO:0000313" key="3">
    <source>
        <dbReference type="EMBL" id="SHH80694.1"/>
    </source>
</evidence>
<dbReference type="InterPro" id="IPR036188">
    <property type="entry name" value="FAD/NAD-bd_sf"/>
</dbReference>
<evidence type="ECO:0000313" key="4">
    <source>
        <dbReference type="Proteomes" id="UP000184240"/>
    </source>
</evidence>
<dbReference type="STRING" id="573501.SAMN04487999_0980"/>
<dbReference type="EMBL" id="QOVN01000001">
    <property type="protein sequence ID" value="RXG31135.1"/>
    <property type="molecule type" value="Genomic_DNA"/>
</dbReference>
<dbReference type="RefSeq" id="WP_072980991.1">
    <property type="nucleotide sequence ID" value="NZ_FQXT01000002.1"/>
</dbReference>
<reference evidence="2 5" key="3">
    <citation type="submission" date="2018-07" db="EMBL/GenBank/DDBJ databases">
        <title>Leeuwenhoekiella genomics.</title>
        <authorList>
            <person name="Tahon G."/>
            <person name="Willems A."/>
        </authorList>
    </citation>
    <scope>NUCLEOTIDE SEQUENCE [LARGE SCALE GENOMIC DNA]</scope>
    <source>
        <strain evidence="2 5">LMG 24856</strain>
    </source>
</reference>
<dbReference type="Proteomes" id="UP000184240">
    <property type="component" value="Unassembled WGS sequence"/>
</dbReference>
<evidence type="ECO:0000259" key="1">
    <source>
        <dbReference type="Pfam" id="PF01266"/>
    </source>
</evidence>
<protein>
    <submittedName>
        <fullName evidence="2 3">Glycine/D-amino acid oxidase</fullName>
    </submittedName>
</protein>
<dbReference type="OrthoDB" id="1491488at2"/>
<dbReference type="Gene3D" id="3.30.9.10">
    <property type="entry name" value="D-Amino Acid Oxidase, subunit A, domain 2"/>
    <property type="match status" value="1"/>
</dbReference>
<evidence type="ECO:0000313" key="5">
    <source>
        <dbReference type="Proteomes" id="UP000290037"/>
    </source>
</evidence>
<sequence>MQEPYSNLSYWEYKSWLADVDFTIVGSGITGLNCALQLRKRFPEAKILILERGSLPQGASTKNAGFACFGSVSELLSDLERHSEDEVLKLVKMRVEGLKVLRETLGDRAIDFQKCGGYELFLNTNLELFENCLSQIEYLNELLAPVFEKPVFSSVANRFHFKNVQDRLLFNAEEGAIDTGKMMQGLLQKALRQNILILNNWTVTGFETLSNSVEVRANSISFKTKKLFIATNGFAAHLGITQVQPARNQVLVTKPIPDLKIKGTFHLDKGYTYFRNIDNRILLGGGRNLDLTGEQTDALGTSAIIQAHLEKKLSQIILPQTQVEIDYRWSGILGVGAQKKPILKPLSEHVFCGVRLGGMGVAIGSQIGKELADLLDPPKNMKV</sequence>
<dbReference type="InterPro" id="IPR006076">
    <property type="entry name" value="FAD-dep_OxRdtase"/>
</dbReference>
<dbReference type="SUPFAM" id="SSF51905">
    <property type="entry name" value="FAD/NAD(P)-binding domain"/>
    <property type="match status" value="1"/>
</dbReference>
<organism evidence="3 4">
    <name type="scientific">Leeuwenhoekiella palythoae</name>
    <dbReference type="NCBI Taxonomy" id="573501"/>
    <lineage>
        <taxon>Bacteria</taxon>
        <taxon>Pseudomonadati</taxon>
        <taxon>Bacteroidota</taxon>
        <taxon>Flavobacteriia</taxon>
        <taxon>Flavobacteriales</taxon>
        <taxon>Flavobacteriaceae</taxon>
        <taxon>Leeuwenhoekiella</taxon>
    </lineage>
</organism>
<dbReference type="Pfam" id="PF01266">
    <property type="entry name" value="DAO"/>
    <property type="match status" value="1"/>
</dbReference>
<evidence type="ECO:0000313" key="2">
    <source>
        <dbReference type="EMBL" id="RXG31135.1"/>
    </source>
</evidence>